<keyword evidence="3" id="KW-0804">Transcription</keyword>
<dbReference type="GO" id="GO:0016586">
    <property type="term" value="C:RSC-type complex"/>
    <property type="evidence" value="ECO:0007669"/>
    <property type="project" value="TreeGrafter"/>
</dbReference>
<dbReference type="Proteomes" id="UP000238350">
    <property type="component" value="Unassembled WGS sequence"/>
</dbReference>
<evidence type="ECO:0000256" key="2">
    <source>
        <dbReference type="ARBA" id="ARBA00023015"/>
    </source>
</evidence>
<evidence type="ECO:0000259" key="5">
    <source>
        <dbReference type="PROSITE" id="PS51526"/>
    </source>
</evidence>
<dbReference type="PANTHER" id="PTHR22970:SF14">
    <property type="entry name" value="AT-RICH INTERACTIVE DOMAIN-CONTAINING PROTEIN 2"/>
    <property type="match status" value="1"/>
</dbReference>
<keyword evidence="4" id="KW-0539">Nucleus</keyword>
<feature type="domain" description="RFX-type winged-helix" evidence="5">
    <location>
        <begin position="356"/>
        <end position="436"/>
    </location>
</feature>
<dbReference type="InterPro" id="IPR011989">
    <property type="entry name" value="ARM-like"/>
</dbReference>
<dbReference type="SUPFAM" id="SSF48371">
    <property type="entry name" value="ARM repeat"/>
    <property type="match status" value="1"/>
</dbReference>
<dbReference type="Gene3D" id="1.25.10.10">
    <property type="entry name" value="Leucine-rich Repeat Variant"/>
    <property type="match status" value="1"/>
</dbReference>
<dbReference type="AlphaFoldDB" id="A0A2T0FIE2"/>
<evidence type="ECO:0000256" key="4">
    <source>
        <dbReference type="ARBA" id="ARBA00023242"/>
    </source>
</evidence>
<reference evidence="6 7" key="1">
    <citation type="submission" date="2017-04" db="EMBL/GenBank/DDBJ databases">
        <title>Genome sequencing of [Candida] sorbophila.</title>
        <authorList>
            <person name="Ahn J.O."/>
        </authorList>
    </citation>
    <scope>NUCLEOTIDE SEQUENCE [LARGE SCALE GENOMIC DNA]</scope>
    <source>
        <strain evidence="6 7">DS02</strain>
    </source>
</reference>
<evidence type="ECO:0000313" key="6">
    <source>
        <dbReference type="EMBL" id="PRT54771.1"/>
    </source>
</evidence>
<keyword evidence="2" id="KW-0805">Transcription regulation</keyword>
<dbReference type="GO" id="GO:0003677">
    <property type="term" value="F:DNA binding"/>
    <property type="evidence" value="ECO:0007669"/>
    <property type="project" value="InterPro"/>
</dbReference>
<gene>
    <name evidence="6" type="ORF">B9G98_02391</name>
</gene>
<name>A0A2T0FIE2_9ASCO</name>
<proteinExistence type="predicted"/>
<dbReference type="GO" id="GO:0006355">
    <property type="term" value="P:regulation of DNA-templated transcription"/>
    <property type="evidence" value="ECO:0007669"/>
    <property type="project" value="InterPro"/>
</dbReference>
<evidence type="ECO:0000313" key="7">
    <source>
        <dbReference type="Proteomes" id="UP000238350"/>
    </source>
</evidence>
<evidence type="ECO:0000256" key="3">
    <source>
        <dbReference type="ARBA" id="ARBA00023163"/>
    </source>
</evidence>
<protein>
    <submittedName>
        <fullName evidence="6">Chromatin structure-remodeling complex subunit RSC9</fullName>
    </submittedName>
</protein>
<dbReference type="InterPro" id="IPR003150">
    <property type="entry name" value="DNA-bd_RFX"/>
</dbReference>
<sequence length="515" mass="57431">MFSPSPDFEGSPGPLPPLCNVPPMAMPVITPSSNGQAFQSTVFQKPAERIGVLGTGTRGVDWLQRILMALQCPVQEEIDWAVSALLELSFRNADAFKQPGSEQALQLVLATITEHWDTATAAQTDLEERESGLVKRQFLSEALLTLRNACLDAKTAQLLAAEPATREVITRGMLLPREPLYSEIRGYAVEIAEHVCFHYMPEGPESPLMVALVNLLDSQDRSLVISSHRALGRLCVYDESNCIASLAIDHVHRLLRYLMVEDEELVSACLDLLYQYTARIQHVDDLVGENIKDDAMWVRDILSAHLVRLLTYKMDRERVEYVRLPRRTKRPAPAEPPSLPQTILDELLVLNEPERATNWIRASYEPDPDGEVTQISLWKAYEGQFEAHARQSGRRLLPAVDFIKNVTSAFRNAAAMVVNVGPNQKKFIIKGIRPREQAVSPSVYRNNPAALPDPRRRIPPPFGPTVALVLQNIARLHGGRQLLQPYIAAIADAAVVNPSLWGYVDALLSVIDKQK</sequence>
<accession>A0A2T0FIE2</accession>
<dbReference type="InterPro" id="IPR016024">
    <property type="entry name" value="ARM-type_fold"/>
</dbReference>
<keyword evidence="7" id="KW-1185">Reference proteome</keyword>
<comment type="caution">
    <text evidence="6">The sequence shown here is derived from an EMBL/GenBank/DDBJ whole genome shotgun (WGS) entry which is preliminary data.</text>
</comment>
<evidence type="ECO:0000256" key="1">
    <source>
        <dbReference type="ARBA" id="ARBA00022853"/>
    </source>
</evidence>
<dbReference type="STRING" id="45607.A0A2T0FIE2"/>
<organism evidence="6 7">
    <name type="scientific">Wickerhamiella sorbophila</name>
    <dbReference type="NCBI Taxonomy" id="45607"/>
    <lineage>
        <taxon>Eukaryota</taxon>
        <taxon>Fungi</taxon>
        <taxon>Dikarya</taxon>
        <taxon>Ascomycota</taxon>
        <taxon>Saccharomycotina</taxon>
        <taxon>Dipodascomycetes</taxon>
        <taxon>Dipodascales</taxon>
        <taxon>Trichomonascaceae</taxon>
        <taxon>Wickerhamiella</taxon>
    </lineage>
</organism>
<dbReference type="GO" id="GO:0006325">
    <property type="term" value="P:chromatin organization"/>
    <property type="evidence" value="ECO:0007669"/>
    <property type="project" value="UniProtKB-KW"/>
</dbReference>
<dbReference type="RefSeq" id="XP_024664716.1">
    <property type="nucleotide sequence ID" value="XM_024808948.1"/>
</dbReference>
<dbReference type="EMBL" id="NDIQ01000021">
    <property type="protein sequence ID" value="PRT54771.1"/>
    <property type="molecule type" value="Genomic_DNA"/>
</dbReference>
<dbReference type="PROSITE" id="PS51526">
    <property type="entry name" value="RFX_DBD"/>
    <property type="match status" value="1"/>
</dbReference>
<keyword evidence="1" id="KW-0156">Chromatin regulator</keyword>
<dbReference type="OrthoDB" id="338531at2759"/>
<dbReference type="PANTHER" id="PTHR22970">
    <property type="entry name" value="AT-RICH INTERACTIVE DOMAIN-CONTAINING PROTEIN 2"/>
    <property type="match status" value="1"/>
</dbReference>
<dbReference type="GeneID" id="36516139"/>
<dbReference type="InterPro" id="IPR052406">
    <property type="entry name" value="Chromatin_Remodeling_Comp"/>
</dbReference>